<dbReference type="Pfam" id="PF14144">
    <property type="entry name" value="DOG1"/>
    <property type="match status" value="1"/>
</dbReference>
<evidence type="ECO:0000313" key="19">
    <source>
        <dbReference type="Proteomes" id="UP001164929"/>
    </source>
</evidence>
<feature type="coiled-coil region" evidence="14">
    <location>
        <begin position="176"/>
        <end position="213"/>
    </location>
</feature>
<dbReference type="SMART" id="SM00338">
    <property type="entry name" value="BRLZ"/>
    <property type="match status" value="1"/>
</dbReference>
<dbReference type="Gene3D" id="1.20.5.170">
    <property type="match status" value="1"/>
</dbReference>
<dbReference type="InterPro" id="IPR046347">
    <property type="entry name" value="bZIP_sf"/>
</dbReference>
<dbReference type="InterPro" id="IPR025422">
    <property type="entry name" value="TGA_domain"/>
</dbReference>
<keyword evidence="7" id="KW-0805">Transcription regulation</keyword>
<evidence type="ECO:0000256" key="12">
    <source>
        <dbReference type="ARBA" id="ARBA00023212"/>
    </source>
</evidence>
<feature type="compositionally biased region" description="Polar residues" evidence="15">
    <location>
        <begin position="545"/>
        <end position="559"/>
    </location>
</feature>
<evidence type="ECO:0000256" key="5">
    <source>
        <dbReference type="ARBA" id="ARBA00022490"/>
    </source>
</evidence>
<evidence type="ECO:0000256" key="13">
    <source>
        <dbReference type="ARBA" id="ARBA00023242"/>
    </source>
</evidence>
<evidence type="ECO:0000256" key="14">
    <source>
        <dbReference type="SAM" id="Coils"/>
    </source>
</evidence>
<keyword evidence="9" id="KW-0238">DNA-binding</keyword>
<feature type="domain" description="BZIP" evidence="16">
    <location>
        <begin position="698"/>
        <end position="742"/>
    </location>
</feature>
<accession>A0AAD6LJ10</accession>
<evidence type="ECO:0000256" key="3">
    <source>
        <dbReference type="ARBA" id="ARBA00007163"/>
    </source>
</evidence>
<evidence type="ECO:0000256" key="10">
    <source>
        <dbReference type="ARBA" id="ARBA00023159"/>
    </source>
</evidence>
<dbReference type="PANTHER" id="PTHR31246">
    <property type="entry name" value="MICROTUBULE-ASSOCIATED PROTEIN 70-2"/>
    <property type="match status" value="1"/>
</dbReference>
<feature type="compositionally biased region" description="Basic and acidic residues" evidence="15">
    <location>
        <begin position="688"/>
        <end position="701"/>
    </location>
</feature>
<dbReference type="GO" id="GO:0005874">
    <property type="term" value="C:microtubule"/>
    <property type="evidence" value="ECO:0007669"/>
    <property type="project" value="UniProtKB-KW"/>
</dbReference>
<dbReference type="GO" id="GO:0005634">
    <property type="term" value="C:nucleus"/>
    <property type="evidence" value="ECO:0007669"/>
    <property type="project" value="UniProtKB-SubCell"/>
</dbReference>
<feature type="coiled-coil region" evidence="14">
    <location>
        <begin position="483"/>
        <end position="521"/>
    </location>
</feature>
<evidence type="ECO:0000256" key="9">
    <source>
        <dbReference type="ARBA" id="ARBA00023125"/>
    </source>
</evidence>
<evidence type="ECO:0000259" key="16">
    <source>
        <dbReference type="PROSITE" id="PS50217"/>
    </source>
</evidence>
<dbReference type="GO" id="GO:0008017">
    <property type="term" value="F:microtubule binding"/>
    <property type="evidence" value="ECO:0007669"/>
    <property type="project" value="InterPro"/>
</dbReference>
<sequence>MASNNPRHIISNGEADPVPKPTLTTSASFKSRRPVKQNANNNSNSITALSRAGSDVDEIITLLHGSDPVRVELNRLENELRDKDRELGDALAEIKSLKNSERSKEKAVEELTDELDKVDEKLKATEALLENKNLEIKKINDEKKAALAAQFAAEATLRRVHAAQKDDEMPPIEAIIAPLEAELKLARLEVAKLQDDNKALDRLTKAKEAALLEAERTVQIALVKASLEENKILDKMHRQKVAEVEKLMQTVRELEEAVLAGGAAANAVRDYQRKVQEMNGERKTLEREVARAKVSANRVATVVANEWKDGNDKVMPVKQWLEERRFFQGEMQQLRDKLAVAERAAKAEAQLKEKYQIRFRVLEERLKAPNSISREGRNTSNGPSRRQSLGGVENFSRLSSNGYLSRKAPNSQVGSLRPNNAVTLLKHAKMSSRSFDGGSRSLDDKLLVGAADHEDYVSGVLYDMLQKEVITLRRACHEKDQSLKDKDDAIEMLAKKVDTLNKAMEIEGKKMRREVAAMEKEVAAMRVSKEHDHRTRRGSAPRASQLLSSSGTEGNNIRSSRVSDFSAIEQSLGFRIEDAVDLSRNPLFHQLKSSSQAIGTDVQFGTLNKPLASSDINLSASVVGSQSLPLQKEVQVNPVSIPGNHPENWGETSMAEASPRTDTSTDDTDDKNQRFERGQSTAIAASDSSDKSKEKTGDQKTLRRLAQNREAARKSRLRKKAYVQQLESSRLKLTQLEQELQRARQQGIFISSSGDQTHSMSGNGALAFDAEYSRWLEEQNRHISELRAAVNSHAGDTELRTIVDNVVAHFNEVYRLKGTAAKADVFHILSGMWKTPAERCFMWIGGFRSSELLKLLVNQLEPLTEQQLVGIYNLQQSSQQAEDALSQGMEALQQSLAETLANGNPGSSGSSGNVANYMGQMAMAMGKLGTLEGFLRQVNKKKCSMI</sequence>
<feature type="domain" description="DOG1" evidence="17">
    <location>
        <begin position="765"/>
        <end position="946"/>
    </location>
</feature>
<feature type="region of interest" description="Disordered" evidence="15">
    <location>
        <begin position="1"/>
        <end position="46"/>
    </location>
</feature>
<dbReference type="Pfam" id="PF00170">
    <property type="entry name" value="bZIP_1"/>
    <property type="match status" value="1"/>
</dbReference>
<dbReference type="GO" id="GO:0006351">
    <property type="term" value="P:DNA-templated transcription"/>
    <property type="evidence" value="ECO:0007669"/>
    <property type="project" value="InterPro"/>
</dbReference>
<reference evidence="18 19" key="1">
    <citation type="journal article" date="2023" name="Mol. Ecol. Resour.">
        <title>Chromosome-level genome assembly of a triploid poplar Populus alba 'Berolinensis'.</title>
        <authorList>
            <person name="Chen S."/>
            <person name="Yu Y."/>
            <person name="Wang X."/>
            <person name="Wang S."/>
            <person name="Zhang T."/>
            <person name="Zhou Y."/>
            <person name="He R."/>
            <person name="Meng N."/>
            <person name="Wang Y."/>
            <person name="Liu W."/>
            <person name="Liu Z."/>
            <person name="Liu J."/>
            <person name="Guo Q."/>
            <person name="Huang H."/>
            <person name="Sederoff R.R."/>
            <person name="Wang G."/>
            <person name="Qu G."/>
            <person name="Chen S."/>
        </authorList>
    </citation>
    <scope>NUCLEOTIDE SEQUENCE [LARGE SCALE GENOMIC DNA]</scope>
    <source>
        <strain evidence="18">SC-2020</strain>
    </source>
</reference>
<dbReference type="AlphaFoldDB" id="A0AAD6LJ10"/>
<dbReference type="PANTHER" id="PTHR31246:SF18">
    <property type="entry name" value="MICROTUBULE-ASSOCIATED PROTEIN 70-1-LIKE"/>
    <property type="match status" value="1"/>
</dbReference>
<keyword evidence="8 14" id="KW-0175">Coiled coil</keyword>
<dbReference type="PROSITE" id="PS51806">
    <property type="entry name" value="DOG1"/>
    <property type="match status" value="1"/>
</dbReference>
<feature type="region of interest" description="Disordered" evidence="15">
    <location>
        <begin position="636"/>
        <end position="703"/>
    </location>
</feature>
<evidence type="ECO:0000256" key="15">
    <source>
        <dbReference type="SAM" id="MobiDB-lite"/>
    </source>
</evidence>
<evidence type="ECO:0000259" key="17">
    <source>
        <dbReference type="PROSITE" id="PS51806"/>
    </source>
</evidence>
<feature type="coiled-coil region" evidence="14">
    <location>
        <begin position="73"/>
        <end position="149"/>
    </location>
</feature>
<dbReference type="Pfam" id="PF07058">
    <property type="entry name" value="MAP70"/>
    <property type="match status" value="2"/>
</dbReference>
<evidence type="ECO:0000256" key="11">
    <source>
        <dbReference type="ARBA" id="ARBA00023163"/>
    </source>
</evidence>
<dbReference type="GO" id="GO:0003700">
    <property type="term" value="F:DNA-binding transcription factor activity"/>
    <property type="evidence" value="ECO:0007669"/>
    <property type="project" value="InterPro"/>
</dbReference>
<dbReference type="Proteomes" id="UP001164929">
    <property type="component" value="Chromosome 16"/>
</dbReference>
<evidence type="ECO:0000256" key="8">
    <source>
        <dbReference type="ARBA" id="ARBA00023054"/>
    </source>
</evidence>
<feature type="compositionally biased region" description="Polar residues" evidence="15">
    <location>
        <begin position="37"/>
        <end position="46"/>
    </location>
</feature>
<protein>
    <submittedName>
        <fullName evidence="18">Uncharacterized protein</fullName>
    </submittedName>
</protein>
<gene>
    <name evidence="18" type="ORF">NC653_035976</name>
</gene>
<feature type="compositionally biased region" description="Polar residues" evidence="15">
    <location>
        <begin position="370"/>
        <end position="387"/>
    </location>
</feature>
<comment type="similarity">
    <text evidence="4">Belongs to the MAP70 family.</text>
</comment>
<evidence type="ECO:0000256" key="7">
    <source>
        <dbReference type="ARBA" id="ARBA00023015"/>
    </source>
</evidence>
<dbReference type="PROSITE" id="PS50217">
    <property type="entry name" value="BZIP"/>
    <property type="match status" value="1"/>
</dbReference>
<evidence type="ECO:0000256" key="6">
    <source>
        <dbReference type="ARBA" id="ARBA00022701"/>
    </source>
</evidence>
<keyword evidence="12" id="KW-0206">Cytoskeleton</keyword>
<organism evidence="18 19">
    <name type="scientific">Populus alba x Populus x berolinensis</name>
    <dbReference type="NCBI Taxonomy" id="444605"/>
    <lineage>
        <taxon>Eukaryota</taxon>
        <taxon>Viridiplantae</taxon>
        <taxon>Streptophyta</taxon>
        <taxon>Embryophyta</taxon>
        <taxon>Tracheophyta</taxon>
        <taxon>Spermatophyta</taxon>
        <taxon>Magnoliopsida</taxon>
        <taxon>eudicotyledons</taxon>
        <taxon>Gunneridae</taxon>
        <taxon>Pentapetalae</taxon>
        <taxon>rosids</taxon>
        <taxon>fabids</taxon>
        <taxon>Malpighiales</taxon>
        <taxon>Salicaceae</taxon>
        <taxon>Saliceae</taxon>
        <taxon>Populus</taxon>
    </lineage>
</organism>
<name>A0AAD6LJ10_9ROSI</name>
<dbReference type="InterPro" id="IPR004827">
    <property type="entry name" value="bZIP"/>
</dbReference>
<evidence type="ECO:0000256" key="2">
    <source>
        <dbReference type="ARBA" id="ARBA00004245"/>
    </source>
</evidence>
<proteinExistence type="inferred from homology"/>
<feature type="coiled-coil region" evidence="14">
    <location>
        <begin position="237"/>
        <end position="351"/>
    </location>
</feature>
<dbReference type="FunFam" id="1.20.5.170:FF:000019">
    <property type="entry name" value="BZIP family transcription factor"/>
    <property type="match status" value="1"/>
</dbReference>
<keyword evidence="5" id="KW-0963">Cytoplasm</keyword>
<feature type="coiled-coil region" evidence="14">
    <location>
        <begin position="719"/>
        <end position="746"/>
    </location>
</feature>
<feature type="region of interest" description="Disordered" evidence="15">
    <location>
        <begin position="370"/>
        <end position="392"/>
    </location>
</feature>
<keyword evidence="6" id="KW-0493">Microtubule</keyword>
<keyword evidence="10" id="KW-0010">Activator</keyword>
<keyword evidence="19" id="KW-1185">Reference proteome</keyword>
<comment type="subcellular location">
    <subcellularLocation>
        <location evidence="2">Cytoplasm</location>
        <location evidence="2">Cytoskeleton</location>
    </subcellularLocation>
    <subcellularLocation>
        <location evidence="1">Nucleus</location>
    </subcellularLocation>
</comment>
<keyword evidence="11" id="KW-0804">Transcription</keyword>
<dbReference type="PROSITE" id="PS00036">
    <property type="entry name" value="BZIP_BASIC"/>
    <property type="match status" value="1"/>
</dbReference>
<dbReference type="GO" id="GO:0007010">
    <property type="term" value="P:cytoskeleton organization"/>
    <property type="evidence" value="ECO:0007669"/>
    <property type="project" value="InterPro"/>
</dbReference>
<dbReference type="SUPFAM" id="SSF57959">
    <property type="entry name" value="Leucine zipper domain"/>
    <property type="match status" value="1"/>
</dbReference>
<evidence type="ECO:0000256" key="4">
    <source>
        <dbReference type="ARBA" id="ARBA00008825"/>
    </source>
</evidence>
<dbReference type="InterPro" id="IPR009768">
    <property type="entry name" value="MAP70"/>
</dbReference>
<feature type="region of interest" description="Disordered" evidence="15">
    <location>
        <begin position="526"/>
        <end position="559"/>
    </location>
</feature>
<keyword evidence="13" id="KW-0539">Nucleus</keyword>
<comment type="caution">
    <text evidence="18">The sequence shown here is derived from an EMBL/GenBank/DDBJ whole genome shotgun (WGS) entry which is preliminary data.</text>
</comment>
<evidence type="ECO:0000256" key="1">
    <source>
        <dbReference type="ARBA" id="ARBA00004123"/>
    </source>
</evidence>
<comment type="similarity">
    <text evidence="3">Belongs to the bZIP family.</text>
</comment>
<dbReference type="GO" id="GO:0000976">
    <property type="term" value="F:transcription cis-regulatory region binding"/>
    <property type="evidence" value="ECO:0007669"/>
    <property type="project" value="UniProtKB-ARBA"/>
</dbReference>
<dbReference type="EMBL" id="JAQIZT010000016">
    <property type="protein sequence ID" value="KAJ6967905.1"/>
    <property type="molecule type" value="Genomic_DNA"/>
</dbReference>
<evidence type="ECO:0000313" key="18">
    <source>
        <dbReference type="EMBL" id="KAJ6967905.1"/>
    </source>
</evidence>